<dbReference type="AlphaFoldDB" id="A0AAW0CV46"/>
<protein>
    <recommendedName>
        <fullName evidence="1">F-box domain-containing protein</fullName>
    </recommendedName>
</protein>
<gene>
    <name evidence="2" type="ORF">R3P38DRAFT_2891902</name>
</gene>
<feature type="domain" description="F-box" evidence="1">
    <location>
        <begin position="26"/>
        <end position="72"/>
    </location>
</feature>
<dbReference type="PROSITE" id="PS50181">
    <property type="entry name" value="FBOX"/>
    <property type="match status" value="1"/>
</dbReference>
<dbReference type="EMBL" id="JAWWNJ010000013">
    <property type="protein sequence ID" value="KAK7042715.1"/>
    <property type="molecule type" value="Genomic_DNA"/>
</dbReference>
<evidence type="ECO:0000313" key="2">
    <source>
        <dbReference type="EMBL" id="KAK7042715.1"/>
    </source>
</evidence>
<dbReference type="SUPFAM" id="SSF81383">
    <property type="entry name" value="F-box domain"/>
    <property type="match status" value="1"/>
</dbReference>
<name>A0AAW0CV46_9AGAR</name>
<dbReference type="InterPro" id="IPR001810">
    <property type="entry name" value="F-box_dom"/>
</dbReference>
<reference evidence="2 3" key="1">
    <citation type="journal article" date="2024" name="J Genomics">
        <title>Draft genome sequencing and assembly of Favolaschia claudopus CIRM-BRFM 2984 isolated from oak limbs.</title>
        <authorList>
            <person name="Navarro D."/>
            <person name="Drula E."/>
            <person name="Chaduli D."/>
            <person name="Cazenave R."/>
            <person name="Ahrendt S."/>
            <person name="Wang J."/>
            <person name="Lipzen A."/>
            <person name="Daum C."/>
            <person name="Barry K."/>
            <person name="Grigoriev I.V."/>
            <person name="Favel A."/>
            <person name="Rosso M.N."/>
            <person name="Martin F."/>
        </authorList>
    </citation>
    <scope>NUCLEOTIDE SEQUENCE [LARGE SCALE GENOMIC DNA]</scope>
    <source>
        <strain evidence="2 3">CIRM-BRFM 2984</strain>
    </source>
</reference>
<accession>A0AAW0CV46</accession>
<proteinExistence type="predicted"/>
<comment type="caution">
    <text evidence="2">The sequence shown here is derived from an EMBL/GenBank/DDBJ whole genome shotgun (WGS) entry which is preliminary data.</text>
</comment>
<dbReference type="InterPro" id="IPR036047">
    <property type="entry name" value="F-box-like_dom_sf"/>
</dbReference>
<keyword evidence="3" id="KW-1185">Reference proteome</keyword>
<evidence type="ECO:0000259" key="1">
    <source>
        <dbReference type="PROSITE" id="PS50181"/>
    </source>
</evidence>
<sequence length="493" mass="54920">MFTMSSRLARWSLSRARSQHLLQAAESSLTNLPNELLIVILEFLDDKCLHLIAALSNRFFQLSTETLLLRHDIPPALDSVAIKSSAALCALRLGLVFFKGRVSLFRYVVPQPISLSKDLRRLEAVVRRLGGAGRQLCLDFYSNIIERPLGWTIGGLVPRLLHGLCSHAEVGLFIADDGLFTMKSKSVYLWNPYTRDRYTKTTFHDGTRQWAPSIRSIKSLSVTYPLFNGGSPAPQRWCMVVVNSLDLHTLLLNLKLTQLEWAFILANLTLPNLHAVGIYAECISSTASTLFLNRHPITQLTYMSPKALKPLYPTTKVLTLPRLTHLTALGHYVCHIFPSPTSFPSSSLLFPILTSIELFPDSDLDRALELLSTHAPLTQLALWAILDLSASSPIFSLVFPTLSALTLNKSPALVSSPRFPGILAVMFPALQRVEMNYCFADARGRRGNAGSSSVTNEARHEVWRGKRRCVDRLAAENAGLVVVMVDREFFAPR</sequence>
<dbReference type="Proteomes" id="UP001362999">
    <property type="component" value="Unassembled WGS sequence"/>
</dbReference>
<organism evidence="2 3">
    <name type="scientific">Favolaschia claudopus</name>
    <dbReference type="NCBI Taxonomy" id="2862362"/>
    <lineage>
        <taxon>Eukaryota</taxon>
        <taxon>Fungi</taxon>
        <taxon>Dikarya</taxon>
        <taxon>Basidiomycota</taxon>
        <taxon>Agaricomycotina</taxon>
        <taxon>Agaricomycetes</taxon>
        <taxon>Agaricomycetidae</taxon>
        <taxon>Agaricales</taxon>
        <taxon>Marasmiineae</taxon>
        <taxon>Mycenaceae</taxon>
        <taxon>Favolaschia</taxon>
    </lineage>
</organism>
<evidence type="ECO:0000313" key="3">
    <source>
        <dbReference type="Proteomes" id="UP001362999"/>
    </source>
</evidence>